<keyword evidence="4" id="KW-1185">Reference proteome</keyword>
<dbReference type="RefSeq" id="WP_310269088.1">
    <property type="nucleotide sequence ID" value="NZ_JAVDXU010000003.1"/>
</dbReference>
<comment type="caution">
    <text evidence="3">The sequence shown here is derived from an EMBL/GenBank/DDBJ whole genome shotgun (WGS) entry which is preliminary data.</text>
</comment>
<dbReference type="Pfam" id="PF07589">
    <property type="entry name" value="PEP-CTERM"/>
    <property type="match status" value="1"/>
</dbReference>
<keyword evidence="1" id="KW-0732">Signal</keyword>
<dbReference type="NCBIfam" id="TIGR02595">
    <property type="entry name" value="PEP_CTERM"/>
    <property type="match status" value="1"/>
</dbReference>
<feature type="domain" description="Ice-binding protein C-terminal" evidence="2">
    <location>
        <begin position="163"/>
        <end position="185"/>
    </location>
</feature>
<reference evidence="3 4" key="1">
    <citation type="submission" date="2023-07" db="EMBL/GenBank/DDBJ databases">
        <title>Sorghum-associated microbial communities from plants grown in Nebraska, USA.</title>
        <authorList>
            <person name="Schachtman D."/>
        </authorList>
    </citation>
    <scope>NUCLEOTIDE SEQUENCE [LARGE SCALE GENOMIC DNA]</scope>
    <source>
        <strain evidence="3 4">BE314</strain>
    </source>
</reference>
<feature type="signal peptide" evidence="1">
    <location>
        <begin position="1"/>
        <end position="22"/>
    </location>
</feature>
<evidence type="ECO:0000259" key="2">
    <source>
        <dbReference type="Pfam" id="PF07589"/>
    </source>
</evidence>
<gene>
    <name evidence="3" type="ORF">J2X20_004262</name>
</gene>
<dbReference type="EMBL" id="JAVDXU010000003">
    <property type="protein sequence ID" value="MDR7271594.1"/>
    <property type="molecule type" value="Genomic_DNA"/>
</dbReference>
<feature type="chain" id="PRO_5045135111" description="Ice-binding protein C-terminal domain-containing protein" evidence="1">
    <location>
        <begin position="23"/>
        <end position="188"/>
    </location>
</feature>
<evidence type="ECO:0000313" key="3">
    <source>
        <dbReference type="EMBL" id="MDR7271594.1"/>
    </source>
</evidence>
<organism evidence="3 4">
    <name type="scientific">Roseateles saccharophilus</name>
    <name type="common">Pseudomonas saccharophila</name>
    <dbReference type="NCBI Taxonomy" id="304"/>
    <lineage>
        <taxon>Bacteria</taxon>
        <taxon>Pseudomonadati</taxon>
        <taxon>Pseudomonadota</taxon>
        <taxon>Betaproteobacteria</taxon>
        <taxon>Burkholderiales</taxon>
        <taxon>Sphaerotilaceae</taxon>
        <taxon>Roseateles</taxon>
    </lineage>
</organism>
<evidence type="ECO:0000256" key="1">
    <source>
        <dbReference type="SAM" id="SignalP"/>
    </source>
</evidence>
<dbReference type="Proteomes" id="UP001180453">
    <property type="component" value="Unassembled WGS sequence"/>
</dbReference>
<dbReference type="InterPro" id="IPR013424">
    <property type="entry name" value="Ice-binding_C"/>
</dbReference>
<evidence type="ECO:0000313" key="4">
    <source>
        <dbReference type="Proteomes" id="UP001180453"/>
    </source>
</evidence>
<name>A0ABU1YRW5_ROSSA</name>
<proteinExistence type="predicted"/>
<protein>
    <recommendedName>
        <fullName evidence="2">Ice-binding protein C-terminal domain-containing protein</fullName>
    </recommendedName>
</protein>
<accession>A0ABU1YRW5</accession>
<sequence length="188" mass="18953">MKTYRTLAVAAAAWLAATSAQAAYTLPAATVITGQVSGASTTLLGLDHGFADEPGSNTTALAPSDLEFLSGDALVAIDFFSDGQVQVWNNSGATGLAGSYSFSFSFAGIGLPIASFALLDLSGVNGGSISAQLTGPNTISLTLNNLSFTSEFGSFTTQLSVNAVPEPTSLALAGAGLGLLALRRRARA</sequence>